<protein>
    <submittedName>
        <fullName evidence="1">Uncharacterized protein</fullName>
    </submittedName>
</protein>
<comment type="caution">
    <text evidence="1">The sequence shown here is derived from an EMBL/GenBank/DDBJ whole genome shotgun (WGS) entry which is preliminary data.</text>
</comment>
<evidence type="ECO:0000313" key="1">
    <source>
        <dbReference type="EMBL" id="RHN44943.1"/>
    </source>
</evidence>
<dbReference type="Gramene" id="rna39130">
    <property type="protein sequence ID" value="RHN44943.1"/>
    <property type="gene ID" value="gene39130"/>
</dbReference>
<reference evidence="1" key="1">
    <citation type="journal article" date="2018" name="Nat. Plants">
        <title>Whole-genome landscape of Medicago truncatula symbiotic genes.</title>
        <authorList>
            <person name="Pecrix Y."/>
            <person name="Gamas P."/>
            <person name="Carrere S."/>
        </authorList>
    </citation>
    <scope>NUCLEOTIDE SEQUENCE</scope>
    <source>
        <tissue evidence="1">Leaves</tissue>
    </source>
</reference>
<proteinExistence type="predicted"/>
<sequence>MIIIKEIFAESIYSFPIIPFTHATFFGCICKKSSFFTFCVLLLQRGIVELRVL</sequence>
<dbReference type="Proteomes" id="UP000265566">
    <property type="component" value="Chromosome 7"/>
</dbReference>
<dbReference type="AlphaFoldDB" id="A0A396GWR5"/>
<dbReference type="PROSITE" id="PS51257">
    <property type="entry name" value="PROKAR_LIPOPROTEIN"/>
    <property type="match status" value="1"/>
</dbReference>
<dbReference type="EMBL" id="PSQE01000007">
    <property type="protein sequence ID" value="RHN44943.1"/>
    <property type="molecule type" value="Genomic_DNA"/>
</dbReference>
<name>A0A396GWR5_MEDTR</name>
<accession>A0A396GWR5</accession>
<gene>
    <name evidence="1" type="ORF">MtrunA17_Chr7g0224901</name>
</gene>
<organism evidence="1">
    <name type="scientific">Medicago truncatula</name>
    <name type="common">Barrel medic</name>
    <name type="synonym">Medicago tribuloides</name>
    <dbReference type="NCBI Taxonomy" id="3880"/>
    <lineage>
        <taxon>Eukaryota</taxon>
        <taxon>Viridiplantae</taxon>
        <taxon>Streptophyta</taxon>
        <taxon>Embryophyta</taxon>
        <taxon>Tracheophyta</taxon>
        <taxon>Spermatophyta</taxon>
        <taxon>Magnoliopsida</taxon>
        <taxon>eudicotyledons</taxon>
        <taxon>Gunneridae</taxon>
        <taxon>Pentapetalae</taxon>
        <taxon>rosids</taxon>
        <taxon>fabids</taxon>
        <taxon>Fabales</taxon>
        <taxon>Fabaceae</taxon>
        <taxon>Papilionoideae</taxon>
        <taxon>50 kb inversion clade</taxon>
        <taxon>NPAAA clade</taxon>
        <taxon>Hologalegina</taxon>
        <taxon>IRL clade</taxon>
        <taxon>Trifolieae</taxon>
        <taxon>Medicago</taxon>
    </lineage>
</organism>